<evidence type="ECO:0008006" key="3">
    <source>
        <dbReference type="Google" id="ProtNLM"/>
    </source>
</evidence>
<dbReference type="RefSeq" id="WP_088707631.1">
    <property type="nucleotide sequence ID" value="NZ_LSTO01000001.1"/>
</dbReference>
<reference evidence="1 2" key="1">
    <citation type="submission" date="2016-02" db="EMBL/GenBank/DDBJ databases">
        <authorList>
            <person name="Wen L."/>
            <person name="He K."/>
            <person name="Yang H."/>
        </authorList>
    </citation>
    <scope>NUCLEOTIDE SEQUENCE [LARGE SCALE GENOMIC DNA]</scope>
    <source>
        <strain evidence="1 2">TSA40</strain>
    </source>
</reference>
<gene>
    <name evidence="1" type="ORF">AYR66_16075</name>
</gene>
<dbReference type="InterPro" id="IPR011856">
    <property type="entry name" value="tRNA_endonuc-like_dom_sf"/>
</dbReference>
<evidence type="ECO:0000313" key="1">
    <source>
        <dbReference type="EMBL" id="OWW20764.1"/>
    </source>
</evidence>
<sequence length="232" mass="27118">MNFECWKKAREGKTGISGNWYSLKGSRTQACHSMLEARLRAFFDMSPFVLECRTQYPSWNREEYEKYFLASKPFPNNKVMTIDFMLTLSIPGIPYLLYHGVSGKPREQINHEKSKARHEREADSLSKWGCTHEVLDEFTISDTEYSNYLLLKQWFKWTDVSACMHDAAELAESLLKSKAKGNLDRVLPMVGRRLGHDRDHAYRLFGVAAFLGHIWIDHRFPLRIERPLVVLR</sequence>
<dbReference type="AlphaFoldDB" id="A0A254TDS9"/>
<keyword evidence="2" id="KW-1185">Reference proteome</keyword>
<dbReference type="GO" id="GO:0003676">
    <property type="term" value="F:nucleic acid binding"/>
    <property type="evidence" value="ECO:0007669"/>
    <property type="project" value="InterPro"/>
</dbReference>
<organism evidence="1 2">
    <name type="scientific">Noviherbaspirillum denitrificans</name>
    <dbReference type="NCBI Taxonomy" id="1968433"/>
    <lineage>
        <taxon>Bacteria</taxon>
        <taxon>Pseudomonadati</taxon>
        <taxon>Pseudomonadota</taxon>
        <taxon>Betaproteobacteria</taxon>
        <taxon>Burkholderiales</taxon>
        <taxon>Oxalobacteraceae</taxon>
        <taxon>Noviherbaspirillum</taxon>
    </lineage>
</organism>
<proteinExistence type="predicted"/>
<protein>
    <recommendedName>
        <fullName evidence="3">TnsA endonuclease N-terminal domain-containing protein</fullName>
    </recommendedName>
</protein>
<comment type="caution">
    <text evidence="1">The sequence shown here is derived from an EMBL/GenBank/DDBJ whole genome shotgun (WGS) entry which is preliminary data.</text>
</comment>
<evidence type="ECO:0000313" key="2">
    <source>
        <dbReference type="Proteomes" id="UP000197535"/>
    </source>
</evidence>
<accession>A0A254TDS9</accession>
<dbReference type="Proteomes" id="UP000197535">
    <property type="component" value="Unassembled WGS sequence"/>
</dbReference>
<dbReference type="Gene3D" id="3.40.1350.10">
    <property type="match status" value="1"/>
</dbReference>
<dbReference type="OrthoDB" id="9102212at2"/>
<dbReference type="EMBL" id="LSTO01000001">
    <property type="protein sequence ID" value="OWW20764.1"/>
    <property type="molecule type" value="Genomic_DNA"/>
</dbReference>
<name>A0A254TDS9_9BURK</name>